<evidence type="ECO:0000313" key="1">
    <source>
        <dbReference type="EMBL" id="KKN11049.1"/>
    </source>
</evidence>
<gene>
    <name evidence="1" type="ORF">LCGC14_1030500</name>
</gene>
<accession>A0A0F9MZB2</accession>
<dbReference type="AlphaFoldDB" id="A0A0F9MZB2"/>
<dbReference type="NCBIfam" id="TIGR03790">
    <property type="entry name" value="TIGR03790 family protein"/>
    <property type="match status" value="1"/>
</dbReference>
<sequence>MTRWFPLAALCLILTGCASTPKPKVHAVLKTSGWRSEARSFEECMAGPRTYYDFGYLTGCSRYDYDLDWDVDLDDWGYRDALDREATADSPENWAVLFNKNDDESREWKDWYMARRGIPAENALGLDVSGAERVHVDYYRANIHNAVWVFLNDHRNIMGIIVGFRVPGTFYTTAAPAAPSHHGGGGYSVANALANLAVISGPIQTATGAWRIFPTTPNPHYGEAIPNRRTMGAGLYMTARVDGPTLEAVKRLSPLTAEITRSGYFYHDAQDSSFGEWGDLIEAQAALPALPWRAFDSDTQGAPDGLFRASWHRTVGWDQRTWGQTGPRFLAIDNNSFGATTLRSTTDHGSRFVPVALFQGGYLAAIGATAEPLAGTLPDVTVLLDHLIAGERLGVAFFMANPHLNWMWELVGDPLLRLTTNEN</sequence>
<dbReference type="EMBL" id="LAZR01004180">
    <property type="protein sequence ID" value="KKN11049.1"/>
    <property type="molecule type" value="Genomic_DNA"/>
</dbReference>
<protein>
    <submittedName>
        <fullName evidence="1">Uncharacterized protein</fullName>
    </submittedName>
</protein>
<reference evidence="1" key="1">
    <citation type="journal article" date="2015" name="Nature">
        <title>Complex archaea that bridge the gap between prokaryotes and eukaryotes.</title>
        <authorList>
            <person name="Spang A."/>
            <person name="Saw J.H."/>
            <person name="Jorgensen S.L."/>
            <person name="Zaremba-Niedzwiedzka K."/>
            <person name="Martijn J."/>
            <person name="Lind A.E."/>
            <person name="van Eijk R."/>
            <person name="Schleper C."/>
            <person name="Guy L."/>
            <person name="Ettema T.J."/>
        </authorList>
    </citation>
    <scope>NUCLEOTIDE SEQUENCE</scope>
</reference>
<dbReference type="InterPro" id="IPR022265">
    <property type="entry name" value="CHP03790"/>
</dbReference>
<name>A0A0F9MZB2_9ZZZZ</name>
<dbReference type="PROSITE" id="PS51257">
    <property type="entry name" value="PROKAR_LIPOPROTEIN"/>
    <property type="match status" value="1"/>
</dbReference>
<organism evidence="1">
    <name type="scientific">marine sediment metagenome</name>
    <dbReference type="NCBI Taxonomy" id="412755"/>
    <lineage>
        <taxon>unclassified sequences</taxon>
        <taxon>metagenomes</taxon>
        <taxon>ecological metagenomes</taxon>
    </lineage>
</organism>
<proteinExistence type="predicted"/>
<comment type="caution">
    <text evidence="1">The sequence shown here is derived from an EMBL/GenBank/DDBJ whole genome shotgun (WGS) entry which is preliminary data.</text>
</comment>